<dbReference type="NCBIfam" id="NF010686">
    <property type="entry name" value="PRK14086.1"/>
    <property type="match status" value="1"/>
</dbReference>
<dbReference type="Gene3D" id="1.10.1750.10">
    <property type="match status" value="1"/>
</dbReference>
<dbReference type="InterPro" id="IPR003593">
    <property type="entry name" value="AAA+_ATPase"/>
</dbReference>
<feature type="domain" description="AAA+ ATPase" evidence="13">
    <location>
        <begin position="275"/>
        <end position="405"/>
    </location>
</feature>
<dbReference type="SMART" id="SM00760">
    <property type="entry name" value="Bac_DnaA_C"/>
    <property type="match status" value="1"/>
</dbReference>
<evidence type="ECO:0000256" key="8">
    <source>
        <dbReference type="HAMAP-Rule" id="MF_00377"/>
    </source>
</evidence>
<evidence type="ECO:0000313" key="15">
    <source>
        <dbReference type="EMBL" id="MEX3529425.1"/>
    </source>
</evidence>
<comment type="function">
    <text evidence="8 10">Plays an essential role in the initiation and regulation of chromosomal replication. ATP-DnaA binds to the origin of replication (oriC) to initiate formation of the DNA replication initiation complex once per cell cycle. Binds the DnaA box (a 9 base pair repeat at the origin) and separates the double-stranded (ds)DNA. Forms a right-handed helical filament on oriC DNA; dsDNA binds to the exterior of the filament while single-stranded (ss)DNA is stabiized in the filament's interior. The ATP-DnaA-oriC complex binds and stabilizes one strand of the AT-rich DNA unwinding element (DUE), permitting loading of DNA polymerase. After initiation quickly degrades to an ADP-DnaA complex that is not apt for DNA replication. Binds acidic phospholipids.</text>
</comment>
<dbReference type="Gene3D" id="1.10.8.60">
    <property type="match status" value="1"/>
</dbReference>
<comment type="domain">
    <text evidence="8">Domain I is involved in oligomerization and binding regulators, domain II is flexibile and of varying length in different bacteria, domain III forms the AAA+ region, while domain IV binds dsDNA.</text>
</comment>
<dbReference type="CDD" id="cd00009">
    <property type="entry name" value="AAA"/>
    <property type="match status" value="1"/>
</dbReference>
<evidence type="ECO:0000256" key="2">
    <source>
        <dbReference type="ARBA" id="ARBA00022490"/>
    </source>
</evidence>
<dbReference type="InterPro" id="IPR018312">
    <property type="entry name" value="Chromosome_initiator_DnaA_CS"/>
</dbReference>
<comment type="subcellular location">
    <subcellularLocation>
        <location evidence="8">Cytoplasm</location>
    </subcellularLocation>
</comment>
<evidence type="ECO:0000313" key="16">
    <source>
        <dbReference type="Proteomes" id="UP001558353"/>
    </source>
</evidence>
<keyword evidence="7 8" id="KW-0238">DNA-binding</keyword>
<feature type="region of interest" description="Domain III, AAA+ region" evidence="8">
    <location>
        <begin position="242"/>
        <end position="458"/>
    </location>
</feature>
<keyword evidence="4 8" id="KW-0547">Nucleotide-binding</keyword>
<dbReference type="NCBIfam" id="TIGR00362">
    <property type="entry name" value="DnaA"/>
    <property type="match status" value="1"/>
</dbReference>
<proteinExistence type="inferred from homology"/>
<dbReference type="SMART" id="SM00382">
    <property type="entry name" value="AAA"/>
    <property type="match status" value="1"/>
</dbReference>
<evidence type="ECO:0000256" key="3">
    <source>
        <dbReference type="ARBA" id="ARBA00022705"/>
    </source>
</evidence>
<dbReference type="InterPro" id="IPR001957">
    <property type="entry name" value="Chromosome_initiator_DnaA"/>
</dbReference>
<evidence type="ECO:0000256" key="1">
    <source>
        <dbReference type="ARBA" id="ARBA00006583"/>
    </source>
</evidence>
<comment type="caution">
    <text evidence="15">The sequence shown here is derived from an EMBL/GenBank/DDBJ whole genome shotgun (WGS) entry which is preliminary data.</text>
</comment>
<dbReference type="Pfam" id="PF00308">
    <property type="entry name" value="Bac_DnaA"/>
    <property type="match status" value="1"/>
</dbReference>
<dbReference type="RefSeq" id="WP_368522856.1">
    <property type="nucleotide sequence ID" value="NZ_JAYWMA010000013.1"/>
</dbReference>
<feature type="region of interest" description="Disordered" evidence="12">
    <location>
        <begin position="179"/>
        <end position="242"/>
    </location>
</feature>
<evidence type="ECO:0000259" key="14">
    <source>
        <dbReference type="SMART" id="SM00760"/>
    </source>
</evidence>
<comment type="similarity">
    <text evidence="1 8 11">Belongs to the DnaA family.</text>
</comment>
<comment type="caution">
    <text evidence="8">Lacks conserved residue(s) required for the propagation of feature annotation.</text>
</comment>
<feature type="binding site" evidence="8">
    <location>
        <position position="288"/>
    </location>
    <ligand>
        <name>ATP</name>
        <dbReference type="ChEBI" id="CHEBI:30616"/>
    </ligand>
</feature>
<keyword evidence="6 8" id="KW-0446">Lipid-binding</keyword>
<protein>
    <recommendedName>
        <fullName evidence="8 9">Chromosomal replication initiator protein DnaA</fullName>
    </recommendedName>
</protein>
<dbReference type="InterPro" id="IPR010921">
    <property type="entry name" value="Trp_repressor/repl_initiator"/>
</dbReference>
<feature type="region of interest" description="Domain I, interacts with DnaA modulators" evidence="8">
    <location>
        <begin position="1"/>
        <end position="121"/>
    </location>
</feature>
<reference evidence="15 16" key="1">
    <citation type="journal article" date="2024" name="Fungal Genet. Biol.">
        <title>The porcine skin microbiome exhibits broad fungal antagonism.</title>
        <authorList>
            <person name="De La Cruz K.F."/>
            <person name="Townsend E.C."/>
            <person name="Alex Cheong J.Z."/>
            <person name="Salamzade R."/>
            <person name="Liu A."/>
            <person name="Sandstrom S."/>
            <person name="Davila E."/>
            <person name="Huang L."/>
            <person name="Xu K.H."/>
            <person name="Wu S.Y."/>
            <person name="Meudt J.J."/>
            <person name="Shanmuganayagam D."/>
            <person name="Gibson A.L.F."/>
            <person name="Kalan L.R."/>
        </authorList>
    </citation>
    <scope>NUCLEOTIDE SEQUENCE [LARGE SCALE GENOMIC DNA]</scope>
    <source>
        <strain evidence="15 16">LK2569</strain>
    </source>
</reference>
<accession>A0ABV3UW59</accession>
<dbReference type="PANTHER" id="PTHR30050:SF2">
    <property type="entry name" value="CHROMOSOMAL REPLICATION INITIATOR PROTEIN DNAA"/>
    <property type="match status" value="1"/>
</dbReference>
<dbReference type="EMBL" id="JAYWMA010000013">
    <property type="protein sequence ID" value="MEX3529425.1"/>
    <property type="molecule type" value="Genomic_DNA"/>
</dbReference>
<feature type="region of interest" description="Disordered" evidence="12">
    <location>
        <begin position="97"/>
        <end position="166"/>
    </location>
</feature>
<evidence type="ECO:0000256" key="10">
    <source>
        <dbReference type="RuleBase" id="RU000577"/>
    </source>
</evidence>
<evidence type="ECO:0000256" key="4">
    <source>
        <dbReference type="ARBA" id="ARBA00022741"/>
    </source>
</evidence>
<evidence type="ECO:0000259" key="13">
    <source>
        <dbReference type="SMART" id="SM00382"/>
    </source>
</evidence>
<feature type="region of interest" description="Domain IV, binds dsDNA" evidence="8">
    <location>
        <begin position="459"/>
        <end position="582"/>
    </location>
</feature>
<dbReference type="PROSITE" id="PS01008">
    <property type="entry name" value="DNAA"/>
    <property type="match status" value="1"/>
</dbReference>
<dbReference type="CDD" id="cd06571">
    <property type="entry name" value="Bac_DnaA_C"/>
    <property type="match status" value="1"/>
</dbReference>
<keyword evidence="3 8" id="KW-0235">DNA replication</keyword>
<dbReference type="InterPro" id="IPR013159">
    <property type="entry name" value="DnaA_C"/>
</dbReference>
<dbReference type="InterPro" id="IPR020591">
    <property type="entry name" value="Chromosome_initiator_DnaA-like"/>
</dbReference>
<feature type="binding site" evidence="8">
    <location>
        <position position="286"/>
    </location>
    <ligand>
        <name>ATP</name>
        <dbReference type="ChEBI" id="CHEBI:30616"/>
    </ligand>
</feature>
<evidence type="ECO:0000256" key="9">
    <source>
        <dbReference type="NCBIfam" id="TIGR00362"/>
    </source>
</evidence>
<organism evidence="15 16">
    <name type="scientific">Corynebacterium xerosis</name>
    <dbReference type="NCBI Taxonomy" id="1725"/>
    <lineage>
        <taxon>Bacteria</taxon>
        <taxon>Bacillati</taxon>
        <taxon>Actinomycetota</taxon>
        <taxon>Actinomycetes</taxon>
        <taxon>Mycobacteriales</taxon>
        <taxon>Corynebacteriaceae</taxon>
        <taxon>Corynebacterium</taxon>
    </lineage>
</organism>
<evidence type="ECO:0000256" key="11">
    <source>
        <dbReference type="RuleBase" id="RU004227"/>
    </source>
</evidence>
<keyword evidence="2 8" id="KW-0963">Cytoplasm</keyword>
<feature type="compositionally biased region" description="Gly residues" evidence="12">
    <location>
        <begin position="106"/>
        <end position="117"/>
    </location>
</feature>
<feature type="domain" description="Chromosomal replication initiator DnaA C-terminal" evidence="14">
    <location>
        <begin position="484"/>
        <end position="553"/>
    </location>
</feature>
<evidence type="ECO:0000256" key="7">
    <source>
        <dbReference type="ARBA" id="ARBA00023125"/>
    </source>
</evidence>
<dbReference type="PRINTS" id="PR00051">
    <property type="entry name" value="DNAA"/>
</dbReference>
<dbReference type="InterPro" id="IPR027417">
    <property type="entry name" value="P-loop_NTPase"/>
</dbReference>
<gene>
    <name evidence="8 15" type="primary">dnaA</name>
    <name evidence="15" type="ORF">VVR64_10205</name>
</gene>
<evidence type="ECO:0000256" key="5">
    <source>
        <dbReference type="ARBA" id="ARBA00022840"/>
    </source>
</evidence>
<dbReference type="InterPro" id="IPR013317">
    <property type="entry name" value="DnaA_dom"/>
</dbReference>
<name>A0ABV3UW59_9CORY</name>
<sequence length="582" mass="63965">MTTPSRDFHDTWLQVIDMLIAGTDVRDGEPQPLPIQHKALLRSVQPVGQVNGFVLLATGSEMVQTLVKEELSERIERALEAITGSAQQVVVTISEESGHDDQAGHSGTGQTGAGHAGHAGAPRHTVAGRESAQTAQSSQPSRHSQPGQAAQSGHPDHRRHQDAGSWRTLEFERDARETAEFGDPAPQNTGHGSAAPAQRQPMQPQPPQNPATQGTAADLFGRGKYPLHDIGDPMGQPVEEPTLNPKYTFETFVIGPQNRFAAAAAAAVAEQPARAYNPLFISGGSGLGKTHLLHAIGHYATALDPKLRVRYVSSEEFTNDFINSVRDDAQESFKRRYRDLDILIVDDIQFLEGKEGTQEEFFHTFNALHQADRQIVLSSDRPPRELKTLEERLRTRFEWGLTPDLQLPDLETRIAILSKKAQLDRLNVPHDVLQFIAEHTASSIRELEGRLLQVTAQASLLKMPVSLQLAEEIIGSDSAEVEITPDIIISATAEFYGLTVADLTGPGKTRPVSHARQVAMYLTRSLIDISLPAIGKVFGNRDHSTVLYAHRKIQKEISDKRATKDQVNDLTTRIRERSRAIG</sequence>
<feature type="compositionally biased region" description="Polar residues" evidence="12">
    <location>
        <begin position="131"/>
        <end position="151"/>
    </location>
</feature>
<dbReference type="SUPFAM" id="SSF52540">
    <property type="entry name" value="P-loop containing nucleoside triphosphate hydrolases"/>
    <property type="match status" value="1"/>
</dbReference>
<feature type="binding site" evidence="8">
    <location>
        <position position="289"/>
    </location>
    <ligand>
        <name>ATP</name>
        <dbReference type="ChEBI" id="CHEBI:30616"/>
    </ligand>
</feature>
<dbReference type="HAMAP" id="MF_00377">
    <property type="entry name" value="DnaA_bact"/>
    <property type="match status" value="1"/>
</dbReference>
<dbReference type="Pfam" id="PF08299">
    <property type="entry name" value="Bac_DnaA_C"/>
    <property type="match status" value="1"/>
</dbReference>
<evidence type="ECO:0000256" key="12">
    <source>
        <dbReference type="SAM" id="MobiDB-lite"/>
    </source>
</evidence>
<dbReference type="SUPFAM" id="SSF48295">
    <property type="entry name" value="TrpR-like"/>
    <property type="match status" value="1"/>
</dbReference>
<keyword evidence="5 8" id="KW-0067">ATP-binding</keyword>
<feature type="binding site" evidence="8">
    <location>
        <position position="290"/>
    </location>
    <ligand>
        <name>ATP</name>
        <dbReference type="ChEBI" id="CHEBI:30616"/>
    </ligand>
</feature>
<keyword evidence="16" id="KW-1185">Reference proteome</keyword>
<comment type="subunit">
    <text evidence="8">Oligomerizes as a right-handed, spiral filament on DNA at oriC.</text>
</comment>
<evidence type="ECO:0000256" key="6">
    <source>
        <dbReference type="ARBA" id="ARBA00023121"/>
    </source>
</evidence>
<dbReference type="Proteomes" id="UP001558353">
    <property type="component" value="Unassembled WGS sequence"/>
</dbReference>
<dbReference type="PANTHER" id="PTHR30050">
    <property type="entry name" value="CHROMOSOMAL REPLICATION INITIATOR PROTEIN DNAA"/>
    <property type="match status" value="1"/>
</dbReference>
<dbReference type="Gene3D" id="3.40.50.300">
    <property type="entry name" value="P-loop containing nucleotide triphosphate hydrolases"/>
    <property type="match status" value="1"/>
</dbReference>